<accession>A0ABV6LKP2</accession>
<dbReference type="PROSITE" id="PS51186">
    <property type="entry name" value="GNAT"/>
    <property type="match status" value="1"/>
</dbReference>
<keyword evidence="2" id="KW-0808">Transferase</keyword>
<dbReference type="Pfam" id="PF13302">
    <property type="entry name" value="Acetyltransf_3"/>
    <property type="match status" value="1"/>
</dbReference>
<dbReference type="EC" id="2.3.-.-" evidence="2"/>
<protein>
    <submittedName>
        <fullName evidence="2">GNAT family N-acetyltransferase</fullName>
        <ecNumber evidence="2">2.3.-.-</ecNumber>
    </submittedName>
</protein>
<dbReference type="PANTHER" id="PTHR43415">
    <property type="entry name" value="SPERMIDINE N(1)-ACETYLTRANSFERASE"/>
    <property type="match status" value="1"/>
</dbReference>
<evidence type="ECO:0000259" key="1">
    <source>
        <dbReference type="PROSITE" id="PS51186"/>
    </source>
</evidence>
<keyword evidence="2" id="KW-0012">Acyltransferase</keyword>
<evidence type="ECO:0000313" key="3">
    <source>
        <dbReference type="Proteomes" id="UP001589836"/>
    </source>
</evidence>
<feature type="domain" description="N-acetyltransferase" evidence="1">
    <location>
        <begin position="8"/>
        <end position="167"/>
    </location>
</feature>
<name>A0ABV6LKP2_9BACI</name>
<dbReference type="PANTHER" id="PTHR43415:SF3">
    <property type="entry name" value="GNAT-FAMILY ACETYLTRANSFERASE"/>
    <property type="match status" value="1"/>
</dbReference>
<dbReference type="InterPro" id="IPR016181">
    <property type="entry name" value="Acyl_CoA_acyltransferase"/>
</dbReference>
<proteinExistence type="predicted"/>
<dbReference type="EMBL" id="JBHLTP010000003">
    <property type="protein sequence ID" value="MFC0522965.1"/>
    <property type="molecule type" value="Genomic_DNA"/>
</dbReference>
<gene>
    <name evidence="2" type="ORF">ACFFGV_05080</name>
</gene>
<dbReference type="InterPro" id="IPR000182">
    <property type="entry name" value="GNAT_dom"/>
</dbReference>
<dbReference type="SUPFAM" id="SSF55729">
    <property type="entry name" value="Acyl-CoA N-acyltransferases (Nat)"/>
    <property type="match status" value="1"/>
</dbReference>
<comment type="caution">
    <text evidence="2">The sequence shown here is derived from an EMBL/GenBank/DDBJ whole genome shotgun (WGS) entry which is preliminary data.</text>
</comment>
<dbReference type="GO" id="GO:0016746">
    <property type="term" value="F:acyltransferase activity"/>
    <property type="evidence" value="ECO:0007669"/>
    <property type="project" value="UniProtKB-KW"/>
</dbReference>
<dbReference type="RefSeq" id="WP_377345864.1">
    <property type="nucleotide sequence ID" value="NZ_JBHLTP010000003.1"/>
</dbReference>
<dbReference type="Gene3D" id="3.40.630.30">
    <property type="match status" value="1"/>
</dbReference>
<evidence type="ECO:0000313" key="2">
    <source>
        <dbReference type="EMBL" id="MFC0522965.1"/>
    </source>
</evidence>
<dbReference type="Proteomes" id="UP001589836">
    <property type="component" value="Unassembled WGS sequence"/>
</dbReference>
<keyword evidence="3" id="KW-1185">Reference proteome</keyword>
<reference evidence="2 3" key="1">
    <citation type="submission" date="2024-09" db="EMBL/GenBank/DDBJ databases">
        <authorList>
            <person name="Sun Q."/>
            <person name="Mori K."/>
        </authorList>
    </citation>
    <scope>NUCLEOTIDE SEQUENCE [LARGE SCALE GENOMIC DNA]</scope>
    <source>
        <strain evidence="2 3">NCAIM B.02529</strain>
    </source>
</reference>
<organism evidence="2 3">
    <name type="scientific">Pontibacillus salicampi</name>
    <dbReference type="NCBI Taxonomy" id="1449801"/>
    <lineage>
        <taxon>Bacteria</taxon>
        <taxon>Bacillati</taxon>
        <taxon>Bacillota</taxon>
        <taxon>Bacilli</taxon>
        <taxon>Bacillales</taxon>
        <taxon>Bacillaceae</taxon>
        <taxon>Pontibacillus</taxon>
    </lineage>
</organism>
<sequence>MMFKGERIYLRKVTEEDGALYSKWVNDLEVMTLTRPHLEPYSEHEAKNFIRHIANDSSAKSFIIECHQTNNPIGITSLIHLDFPNRNAECIIDIGEKHYWSQGYGEEAMCLLLDYAFLEINLHKVYLKVFSYNERAIRLYNKLGFKVEGELQEHLFREGAWHNITMMAVFQDEYNGRIREMK</sequence>